<dbReference type="EMBL" id="JANCNS010000002">
    <property type="protein sequence ID" value="MCP9200747.1"/>
    <property type="molecule type" value="Genomic_DNA"/>
</dbReference>
<accession>A0A9X2KYL4</accession>
<gene>
    <name evidence="1" type="ORF">MKO06_12570</name>
</gene>
<protein>
    <recommendedName>
        <fullName evidence="3">Outer membrane protein beta-barrel domain-containing protein</fullName>
    </recommendedName>
</protein>
<comment type="caution">
    <text evidence="1">The sequence shown here is derived from an EMBL/GenBank/DDBJ whole genome shotgun (WGS) entry which is preliminary data.</text>
</comment>
<dbReference type="RefSeq" id="WP_241551504.1">
    <property type="nucleotide sequence ID" value="NZ_JANCNS010000002.1"/>
</dbReference>
<reference evidence="1" key="1">
    <citation type="submission" date="2022-07" db="EMBL/GenBank/DDBJ databases">
        <title>Gramela sediminis sp. nov., isolated from deep-sea sediment of the Indian Ocean.</title>
        <authorList>
            <person name="Shi H."/>
        </authorList>
    </citation>
    <scope>NUCLEOTIDE SEQUENCE</scope>
    <source>
        <strain evidence="1">GC03-9</strain>
    </source>
</reference>
<evidence type="ECO:0000313" key="1">
    <source>
        <dbReference type="EMBL" id="MCP9200747.1"/>
    </source>
</evidence>
<evidence type="ECO:0000313" key="2">
    <source>
        <dbReference type="Proteomes" id="UP001155280"/>
    </source>
</evidence>
<evidence type="ECO:0008006" key="3">
    <source>
        <dbReference type="Google" id="ProtNLM"/>
    </source>
</evidence>
<proteinExistence type="predicted"/>
<organism evidence="1 2">
    <name type="scientific">Christiangramia oceanisediminis</name>
    <dbReference type="NCBI Taxonomy" id="2920386"/>
    <lineage>
        <taxon>Bacteria</taxon>
        <taxon>Pseudomonadati</taxon>
        <taxon>Bacteroidota</taxon>
        <taxon>Flavobacteriia</taxon>
        <taxon>Flavobacteriales</taxon>
        <taxon>Flavobacteriaceae</taxon>
        <taxon>Christiangramia</taxon>
    </lineage>
</organism>
<sequence length="173" mass="19963">MKVLLFLVFILLSFTGYSQDIQGNSLQKYEPENSAKNQQFQNGSESRENRSIFNRRNYSLESLLPGLFFRPEQFSLDSPFINAYGTGFNLKYYPFSSNLYIFTGMQYVRYDTPETARVTNFGLNAGLGYDLNENTQIEGRLFHSLYNSINTEAFQPVQFTPVQPLSLGFKTKF</sequence>
<dbReference type="Proteomes" id="UP001155280">
    <property type="component" value="Unassembled WGS sequence"/>
</dbReference>
<dbReference type="AlphaFoldDB" id="A0A9X2KYL4"/>
<name>A0A9X2KYL4_9FLAO</name>
<keyword evidence="2" id="KW-1185">Reference proteome</keyword>